<sequence length="83" mass="9539">MNHSADTAQAQSLLGELWRHVEDVSTRLEKAERRKRRASACDRREVGKLRADLYETHHLIDAIHRRFPETCPHREAETAPGGP</sequence>
<dbReference type="Proteomes" id="UP000518188">
    <property type="component" value="Unassembled WGS sequence"/>
</dbReference>
<dbReference type="EMBL" id="JAAXPJ010000001">
    <property type="protein sequence ID" value="NKZ10376.1"/>
    <property type="molecule type" value="Genomic_DNA"/>
</dbReference>
<comment type="caution">
    <text evidence="1">The sequence shown here is derived from an EMBL/GenBank/DDBJ whole genome shotgun (WGS) entry which is preliminary data.</text>
</comment>
<evidence type="ECO:0008006" key="3">
    <source>
        <dbReference type="Google" id="ProtNLM"/>
    </source>
</evidence>
<evidence type="ECO:0000313" key="2">
    <source>
        <dbReference type="Proteomes" id="UP000518188"/>
    </source>
</evidence>
<evidence type="ECO:0000313" key="1">
    <source>
        <dbReference type="EMBL" id="NKZ10376.1"/>
    </source>
</evidence>
<accession>A0A7X6ML35</accession>
<name>A0A7X6ML35_9MYCO</name>
<reference evidence="1 2" key="1">
    <citation type="submission" date="2020-04" db="EMBL/GenBank/DDBJ databases">
        <title>MicrobeNet Type strains.</title>
        <authorList>
            <person name="Nicholson A.C."/>
        </authorList>
    </citation>
    <scope>NUCLEOTIDE SEQUENCE [LARGE SCALE GENOMIC DNA]</scope>
    <source>
        <strain evidence="1 2">ATCC 700731</strain>
    </source>
</reference>
<gene>
    <name evidence="1" type="ORF">HGA11_05245</name>
</gene>
<dbReference type="AlphaFoldDB" id="A0A7X6ML35"/>
<organism evidence="1 2">
    <name type="scientific">Mycolicibacterium septicum DSM 44393</name>
    <dbReference type="NCBI Taxonomy" id="1341646"/>
    <lineage>
        <taxon>Bacteria</taxon>
        <taxon>Bacillati</taxon>
        <taxon>Actinomycetota</taxon>
        <taxon>Actinomycetes</taxon>
        <taxon>Mycobacteriales</taxon>
        <taxon>Mycobacteriaceae</taxon>
        <taxon>Mycolicibacterium</taxon>
    </lineage>
</organism>
<protein>
    <recommendedName>
        <fullName evidence="3">Transposase</fullName>
    </recommendedName>
</protein>
<proteinExistence type="predicted"/>
<dbReference type="RefSeq" id="WP_044518896.1">
    <property type="nucleotide sequence ID" value="NZ_HG322951.1"/>
</dbReference>